<dbReference type="STRING" id="2020962.A0A2N1JH77"/>
<keyword evidence="11" id="KW-1185">Reference proteome</keyword>
<dbReference type="GO" id="GO:0071763">
    <property type="term" value="P:nuclear membrane organization"/>
    <property type="evidence" value="ECO:0007669"/>
    <property type="project" value="TreeGrafter"/>
</dbReference>
<feature type="region of interest" description="Disordered" evidence="7">
    <location>
        <begin position="514"/>
        <end position="551"/>
    </location>
</feature>
<keyword evidence="6" id="KW-0539">Nucleus</keyword>
<keyword evidence="3" id="KW-0812">Transmembrane</keyword>
<evidence type="ECO:0000256" key="5">
    <source>
        <dbReference type="ARBA" id="ARBA00023136"/>
    </source>
</evidence>
<keyword evidence="5" id="KW-0472">Membrane</keyword>
<dbReference type="InterPro" id="IPR041885">
    <property type="entry name" value="MAN1_winged_helix_dom"/>
</dbReference>
<dbReference type="PANTHER" id="PTHR47808:SF2">
    <property type="entry name" value="LEM DOMAIN-CONTAINING PROTEIN 2"/>
    <property type="match status" value="1"/>
</dbReference>
<dbReference type="Pfam" id="PF09402">
    <property type="entry name" value="MSC"/>
    <property type="match status" value="1"/>
</dbReference>
<accession>A0A2N1JH77</accession>
<evidence type="ECO:0000313" key="11">
    <source>
        <dbReference type="Proteomes" id="UP000232875"/>
    </source>
</evidence>
<evidence type="ECO:0000259" key="9">
    <source>
        <dbReference type="Pfam" id="PF12949"/>
    </source>
</evidence>
<feature type="region of interest" description="Disordered" evidence="7">
    <location>
        <begin position="53"/>
        <end position="115"/>
    </location>
</feature>
<evidence type="ECO:0000256" key="4">
    <source>
        <dbReference type="ARBA" id="ARBA00022989"/>
    </source>
</evidence>
<dbReference type="InterPro" id="IPR018996">
    <property type="entry name" value="Man1/Src1-like_C"/>
</dbReference>
<dbReference type="GO" id="GO:0005783">
    <property type="term" value="C:endoplasmic reticulum"/>
    <property type="evidence" value="ECO:0007669"/>
    <property type="project" value="TreeGrafter"/>
</dbReference>
<dbReference type="Gene3D" id="1.10.10.1180">
    <property type="entry name" value="MAN1, winged-helix domain"/>
    <property type="match status" value="1"/>
</dbReference>
<evidence type="ECO:0000256" key="3">
    <source>
        <dbReference type="ARBA" id="ARBA00022692"/>
    </source>
</evidence>
<dbReference type="GO" id="GO:0005637">
    <property type="term" value="C:nuclear inner membrane"/>
    <property type="evidence" value="ECO:0007669"/>
    <property type="project" value="UniProtKB-SubCell"/>
</dbReference>
<dbReference type="PANTHER" id="PTHR47808">
    <property type="entry name" value="INNER NUCLEAR MEMBRANE PROTEIN HEH2-RELATED"/>
    <property type="match status" value="1"/>
</dbReference>
<dbReference type="AlphaFoldDB" id="A0A2N1JH77"/>
<dbReference type="CDD" id="cd12935">
    <property type="entry name" value="LEM_like"/>
    <property type="match status" value="1"/>
</dbReference>
<dbReference type="OrthoDB" id="5376590at2759"/>
<dbReference type="InterPro" id="IPR025856">
    <property type="entry name" value="HeH/LEM_domain"/>
</dbReference>
<dbReference type="GO" id="GO:0003682">
    <property type="term" value="F:chromatin binding"/>
    <property type="evidence" value="ECO:0007669"/>
    <property type="project" value="InterPro"/>
</dbReference>
<evidence type="ECO:0000256" key="6">
    <source>
        <dbReference type="ARBA" id="ARBA00023242"/>
    </source>
</evidence>
<feature type="compositionally biased region" description="Low complexity" evidence="7">
    <location>
        <begin position="99"/>
        <end position="110"/>
    </location>
</feature>
<dbReference type="EMBL" id="KZ454987">
    <property type="protein sequence ID" value="PKI85904.1"/>
    <property type="molecule type" value="Genomic_DNA"/>
</dbReference>
<evidence type="ECO:0000256" key="7">
    <source>
        <dbReference type="SAM" id="MobiDB-lite"/>
    </source>
</evidence>
<keyword evidence="2" id="KW-0597">Phosphoprotein</keyword>
<organism evidence="10 11">
    <name type="scientific">Malassezia vespertilionis</name>
    <dbReference type="NCBI Taxonomy" id="2020962"/>
    <lineage>
        <taxon>Eukaryota</taxon>
        <taxon>Fungi</taxon>
        <taxon>Dikarya</taxon>
        <taxon>Basidiomycota</taxon>
        <taxon>Ustilaginomycotina</taxon>
        <taxon>Malasseziomycetes</taxon>
        <taxon>Malasseziales</taxon>
        <taxon>Malasseziaceae</taxon>
        <taxon>Malassezia</taxon>
    </lineage>
</organism>
<dbReference type="GO" id="GO:0034399">
    <property type="term" value="C:nuclear periphery"/>
    <property type="evidence" value="ECO:0007669"/>
    <property type="project" value="TreeGrafter"/>
</dbReference>
<evidence type="ECO:0000256" key="2">
    <source>
        <dbReference type="ARBA" id="ARBA00022553"/>
    </source>
</evidence>
<evidence type="ECO:0000256" key="1">
    <source>
        <dbReference type="ARBA" id="ARBA00004540"/>
    </source>
</evidence>
<evidence type="ECO:0000259" key="8">
    <source>
        <dbReference type="Pfam" id="PF09402"/>
    </source>
</evidence>
<name>A0A2N1JH77_9BASI</name>
<keyword evidence="4" id="KW-1133">Transmembrane helix</keyword>
<sequence>MPRIDASIDAATLRVPELRALLQEHRVAVPSGARKAALVDLFDSHVRPILQQQATPDRPRAKRVQVPGPREDTPTSTPSSLRKRSRPQLAFGSPGMRTSAAQNSQDSQDSPTPSIRFAEENPFQALQTHSSARATVPKGTHTQVLPGTGTEPHTAPISTPKQRSRVFPPHWRTAALRWILWASACYWIWYCYRSRTIGYCDTNTSAATPHGIVPLAPPCTPCPTHGVCANGHVTSCTSADYTVADAAVSRIPVVSALVPLTWRPAQCVPDTYKLVLASELSAGIVEYLAQWHGSVRCGLAAPLRHVPEHALGKFAVPTATVRAELEARTVDDVDATLFSTLWDLALDGLLEHAPAEIVAITSARGTHWLATHRASMPLRCRIRLYIFALVWRSKLRVLITIVLVLATLYIVRRVRESRVLAVHVAAYARQVCAELCAQAQQHAASPQLPLGLPVAHLRDAVLEDELSSAARRKLWAHVTRVVEQNANVRARQAQWHGEWVRVWEWTGVVPNEGLSSPALHTPHTAEAAQPTGRAGEPSVPPRDTAHDAART</sequence>
<comment type="subcellular location">
    <subcellularLocation>
        <location evidence="1">Nucleus inner membrane</location>
    </subcellularLocation>
</comment>
<dbReference type="Proteomes" id="UP000232875">
    <property type="component" value="Unassembled WGS sequence"/>
</dbReference>
<gene>
    <name evidence="10" type="primary">SRC1</name>
    <name evidence="10" type="ORF">MVES_000501</name>
</gene>
<protein>
    <submittedName>
        <fullName evidence="10">Src1p</fullName>
    </submittedName>
</protein>
<evidence type="ECO:0000313" key="10">
    <source>
        <dbReference type="EMBL" id="PKI85904.1"/>
    </source>
</evidence>
<reference evidence="10 11" key="1">
    <citation type="submission" date="2017-10" db="EMBL/GenBank/DDBJ databases">
        <title>A novel species of cold-tolerant Malassezia isolated from bats.</title>
        <authorList>
            <person name="Lorch J.M."/>
            <person name="Palmer J.M."/>
            <person name="Vanderwolf K.J."/>
            <person name="Schmidt K.Z."/>
            <person name="Verant M.L."/>
            <person name="Weller T.J."/>
            <person name="Blehert D.S."/>
        </authorList>
    </citation>
    <scope>NUCLEOTIDE SEQUENCE [LARGE SCALE GENOMIC DNA]</scope>
    <source>
        <strain evidence="10 11">NWHC:44797-103</strain>
    </source>
</reference>
<feature type="region of interest" description="Disordered" evidence="7">
    <location>
        <begin position="129"/>
        <end position="164"/>
    </location>
</feature>
<dbReference type="InterPro" id="IPR044780">
    <property type="entry name" value="Heh2/Src1"/>
</dbReference>
<dbReference type="Pfam" id="PF12949">
    <property type="entry name" value="HeH"/>
    <property type="match status" value="1"/>
</dbReference>
<feature type="domain" description="HeH/LEM" evidence="9">
    <location>
        <begin position="11"/>
        <end position="43"/>
    </location>
</feature>
<proteinExistence type="predicted"/>
<feature type="domain" description="Man1/Src1-like C-terminal" evidence="8">
    <location>
        <begin position="180"/>
        <end position="507"/>
    </location>
</feature>